<evidence type="ECO:0000256" key="11">
    <source>
        <dbReference type="SAM" id="Phobius"/>
    </source>
</evidence>
<feature type="transmembrane region" description="Helical" evidence="11">
    <location>
        <begin position="493"/>
        <end position="511"/>
    </location>
</feature>
<feature type="region of interest" description="Disordered" evidence="10">
    <location>
        <begin position="940"/>
        <end position="985"/>
    </location>
</feature>
<feature type="transmembrane region" description="Helical" evidence="11">
    <location>
        <begin position="393"/>
        <end position="413"/>
    </location>
</feature>
<feature type="region of interest" description="Disordered" evidence="10">
    <location>
        <begin position="257"/>
        <end position="289"/>
    </location>
</feature>
<dbReference type="Pfam" id="PF00005">
    <property type="entry name" value="ABC_tran"/>
    <property type="match status" value="1"/>
</dbReference>
<feature type="compositionally biased region" description="Low complexity" evidence="10">
    <location>
        <begin position="273"/>
        <end position="284"/>
    </location>
</feature>
<evidence type="ECO:0000256" key="5">
    <source>
        <dbReference type="ARBA" id="ARBA00022737"/>
    </source>
</evidence>
<dbReference type="PANTHER" id="PTHR19229">
    <property type="entry name" value="ATP-BINDING CASSETTE TRANSPORTER SUBFAMILY A ABCA"/>
    <property type="match status" value="1"/>
</dbReference>
<dbReference type="InterPro" id="IPR027417">
    <property type="entry name" value="P-loop_NTPase"/>
</dbReference>
<feature type="region of interest" description="Disordered" evidence="10">
    <location>
        <begin position="538"/>
        <end position="562"/>
    </location>
</feature>
<evidence type="ECO:0000259" key="12">
    <source>
        <dbReference type="PROSITE" id="PS50893"/>
    </source>
</evidence>
<comment type="caution">
    <text evidence="13">The sequence shown here is derived from an EMBL/GenBank/DDBJ whole genome shotgun (WGS) entry which is preliminary data.</text>
</comment>
<evidence type="ECO:0000256" key="8">
    <source>
        <dbReference type="ARBA" id="ARBA00022989"/>
    </source>
</evidence>
<feature type="transmembrane region" description="Helical" evidence="11">
    <location>
        <begin position="425"/>
        <end position="442"/>
    </location>
</feature>
<evidence type="ECO:0000256" key="4">
    <source>
        <dbReference type="ARBA" id="ARBA00022692"/>
    </source>
</evidence>
<dbReference type="InterPro" id="IPR003593">
    <property type="entry name" value="AAA+_ATPase"/>
</dbReference>
<dbReference type="VEuPathDB" id="TrichDB:TRFO_01520"/>
<keyword evidence="7" id="KW-0067">ATP-binding</keyword>
<dbReference type="InterPro" id="IPR013525">
    <property type="entry name" value="ABC2_TM"/>
</dbReference>
<dbReference type="GO" id="GO:0005524">
    <property type="term" value="F:ATP binding"/>
    <property type="evidence" value="ECO:0007669"/>
    <property type="project" value="UniProtKB-KW"/>
</dbReference>
<dbReference type="GO" id="GO:0140359">
    <property type="term" value="F:ABC-type transporter activity"/>
    <property type="evidence" value="ECO:0007669"/>
    <property type="project" value="InterPro"/>
</dbReference>
<evidence type="ECO:0000256" key="2">
    <source>
        <dbReference type="ARBA" id="ARBA00008869"/>
    </source>
</evidence>
<organism evidence="13 14">
    <name type="scientific">Tritrichomonas foetus</name>
    <dbReference type="NCBI Taxonomy" id="1144522"/>
    <lineage>
        <taxon>Eukaryota</taxon>
        <taxon>Metamonada</taxon>
        <taxon>Parabasalia</taxon>
        <taxon>Tritrichomonadida</taxon>
        <taxon>Tritrichomonadidae</taxon>
        <taxon>Tritrichomonas</taxon>
    </lineage>
</organism>
<dbReference type="GO" id="GO:0016020">
    <property type="term" value="C:membrane"/>
    <property type="evidence" value="ECO:0007669"/>
    <property type="project" value="UniProtKB-SubCell"/>
</dbReference>
<dbReference type="InterPro" id="IPR003439">
    <property type="entry name" value="ABC_transporter-like_ATP-bd"/>
</dbReference>
<dbReference type="Proteomes" id="UP000179807">
    <property type="component" value="Unassembled WGS sequence"/>
</dbReference>
<gene>
    <name evidence="13" type="ORF">TRFO_01520</name>
</gene>
<dbReference type="CDD" id="cd03263">
    <property type="entry name" value="ABC_subfamily_A"/>
    <property type="match status" value="1"/>
</dbReference>
<protein>
    <submittedName>
        <fullName evidence="13">ABC transporter family protein</fullName>
    </submittedName>
</protein>
<keyword evidence="4 11" id="KW-0812">Transmembrane</keyword>
<dbReference type="GeneID" id="94824848"/>
<evidence type="ECO:0000256" key="9">
    <source>
        <dbReference type="ARBA" id="ARBA00023136"/>
    </source>
</evidence>
<feature type="transmembrane region" description="Helical" evidence="11">
    <location>
        <begin position="313"/>
        <end position="331"/>
    </location>
</feature>
<evidence type="ECO:0000256" key="6">
    <source>
        <dbReference type="ARBA" id="ARBA00022741"/>
    </source>
</evidence>
<evidence type="ECO:0000256" key="1">
    <source>
        <dbReference type="ARBA" id="ARBA00004141"/>
    </source>
</evidence>
<dbReference type="InterPro" id="IPR026082">
    <property type="entry name" value="ABCA"/>
</dbReference>
<evidence type="ECO:0000256" key="7">
    <source>
        <dbReference type="ARBA" id="ARBA00022840"/>
    </source>
</evidence>
<keyword evidence="9 11" id="KW-0472">Membrane</keyword>
<evidence type="ECO:0000313" key="14">
    <source>
        <dbReference type="Proteomes" id="UP000179807"/>
    </source>
</evidence>
<evidence type="ECO:0000256" key="10">
    <source>
        <dbReference type="SAM" id="MobiDB-lite"/>
    </source>
</evidence>
<dbReference type="SMART" id="SM00382">
    <property type="entry name" value="AAA"/>
    <property type="match status" value="1"/>
</dbReference>
<sequence length="985" mass="111836">MGLKTICPPNHFKAILYKRLIIVKRSLKSILTSIIGTLIFSSLGIAVQWLMIELMKPKYKPILYNIYKQDRNDFVIVGNENDIKIQTITKKMSEMFQEETKRTPTFTYFDNLTNLHQFIYDLQINKSMYLTIPFGLDFVTDPSKVVVIYNASSNVEVEQPTDLQLYAHALFARTLWQLEFGSETNIFNENVINESKLENEFNLKNIKTEENSIKNNLNHQLNITENQNLLSNQENGQKIKQNNLNRKKVAESRQKVAESRQKVAENHQKIDVSGENLNENSENSKSVKDDKPDIVYGSIAMQRQFAMMRFGQVGPMLLVCGLITIIPLIVSQPVSDIRGEIRQYMVQCTLKIFPYWLASLLIDFCIWTGVTTIVWALFNAGMIESFHDNLFNSWYLLVFQGPSFILFLYCFSFLFSHPTAAPRQIFLLLALFLLIAVIISMILMDLNPVWLDRIYSLIPHIGLDQALSIVLSRMGSRKESLGFYWKYEHTMPYLIMQWGDIVIYGVLLYIIEANRNQLQRKAAKRSFGDYQNFFKKQKARNPQSSETKAMEDEVHASKNRSNGQGADYAVRIENVSRLFINAAGEPIPAVNDVSLGVKEGSLFGFLGANGAGKTTLIRMITGSLPPSEGTIEIFGIKTEDLKDTTVLSICPQFNNHLCMELTPREHFKLYSLLFQIEKEEGEELVQKLMKEMELIEFADKPIRELSGGDVRKLAIALSFFGPAKLILLDEPTASLDPVACRCVQEMILEHKGEKTFMLCTHILSEAEMLCDVISIMVKGNVYTVGSPAYLTQKFGKEYKIDIMLHDDSEETMRSVDQFFARELPQATLNIKRPVSRIYSIPASTITLPELFEIMQSGEEDPTNGFTYFTCSSSSLERVFMEIVHLSESAVDSPYGDESAYEEKYASDDSEATIKQQMEKNTIHNTFSRGKNMSDKEVVEITTSNSSLEDILSDKKDSSENGKKANNSSKKSENASSISSSTDTSS</sequence>
<keyword evidence="5" id="KW-0677">Repeat</keyword>
<feature type="domain" description="ABC transporter" evidence="12">
    <location>
        <begin position="570"/>
        <end position="803"/>
    </location>
</feature>
<dbReference type="GO" id="GO:0016887">
    <property type="term" value="F:ATP hydrolysis activity"/>
    <property type="evidence" value="ECO:0007669"/>
    <property type="project" value="InterPro"/>
</dbReference>
<dbReference type="EMBL" id="MLAK01000815">
    <property type="protein sequence ID" value="OHT03822.1"/>
    <property type="molecule type" value="Genomic_DNA"/>
</dbReference>
<feature type="transmembrane region" description="Helical" evidence="11">
    <location>
        <begin position="352"/>
        <end position="378"/>
    </location>
</feature>
<feature type="compositionally biased region" description="Basic and acidic residues" evidence="10">
    <location>
        <begin position="257"/>
        <end position="272"/>
    </location>
</feature>
<comment type="similarity">
    <text evidence="2">Belongs to the ABC transporter superfamily. ABCA family.</text>
</comment>
<feature type="transmembrane region" description="Helical" evidence="11">
    <location>
        <begin position="29"/>
        <end position="51"/>
    </location>
</feature>
<dbReference type="Pfam" id="PF12698">
    <property type="entry name" value="ABC2_membrane_3"/>
    <property type="match status" value="1"/>
</dbReference>
<dbReference type="PROSITE" id="PS50893">
    <property type="entry name" value="ABC_TRANSPORTER_2"/>
    <property type="match status" value="1"/>
</dbReference>
<keyword evidence="8 11" id="KW-1133">Transmembrane helix</keyword>
<dbReference type="PANTHER" id="PTHR19229:SF36">
    <property type="entry name" value="ATP-BINDING CASSETTE SUB-FAMILY A MEMBER 2"/>
    <property type="match status" value="1"/>
</dbReference>
<dbReference type="SUPFAM" id="SSF52540">
    <property type="entry name" value="P-loop containing nucleoside triphosphate hydrolases"/>
    <property type="match status" value="1"/>
</dbReference>
<dbReference type="Gene3D" id="3.40.50.300">
    <property type="entry name" value="P-loop containing nucleotide triphosphate hydrolases"/>
    <property type="match status" value="1"/>
</dbReference>
<proteinExistence type="inferred from homology"/>
<dbReference type="AlphaFoldDB" id="A0A1J4K262"/>
<dbReference type="RefSeq" id="XP_068356958.1">
    <property type="nucleotide sequence ID" value="XM_068490144.1"/>
</dbReference>
<evidence type="ECO:0000313" key="13">
    <source>
        <dbReference type="EMBL" id="OHT03822.1"/>
    </source>
</evidence>
<keyword evidence="3" id="KW-0813">Transport</keyword>
<feature type="compositionally biased region" description="Basic and acidic residues" evidence="10">
    <location>
        <begin position="951"/>
        <end position="962"/>
    </location>
</feature>
<accession>A0A1J4K262</accession>
<evidence type="ECO:0000256" key="3">
    <source>
        <dbReference type="ARBA" id="ARBA00022448"/>
    </source>
</evidence>
<dbReference type="GO" id="GO:0005319">
    <property type="term" value="F:lipid transporter activity"/>
    <property type="evidence" value="ECO:0007669"/>
    <property type="project" value="TreeGrafter"/>
</dbReference>
<dbReference type="FunFam" id="3.40.50.300:FF:001998">
    <property type="entry name" value="ABC transporter family protein"/>
    <property type="match status" value="1"/>
</dbReference>
<feature type="compositionally biased region" description="Low complexity" evidence="10">
    <location>
        <begin position="963"/>
        <end position="985"/>
    </location>
</feature>
<keyword evidence="6" id="KW-0547">Nucleotide-binding</keyword>
<reference evidence="13" key="1">
    <citation type="submission" date="2016-10" db="EMBL/GenBank/DDBJ databases">
        <authorList>
            <person name="Benchimol M."/>
            <person name="Almeida L.G."/>
            <person name="Vasconcelos A.T."/>
            <person name="Perreira-Neves A."/>
            <person name="Rosa I.A."/>
            <person name="Tasca T."/>
            <person name="Bogo M.R."/>
            <person name="de Souza W."/>
        </authorList>
    </citation>
    <scope>NUCLEOTIDE SEQUENCE [LARGE SCALE GENOMIC DNA]</scope>
    <source>
        <strain evidence="13">K</strain>
    </source>
</reference>
<name>A0A1J4K262_9EUKA</name>
<keyword evidence="14" id="KW-1185">Reference proteome</keyword>
<comment type="subcellular location">
    <subcellularLocation>
        <location evidence="1">Membrane</location>
        <topology evidence="1">Multi-pass membrane protein</topology>
    </subcellularLocation>
</comment>